<dbReference type="KEGG" id="sgd:ELQ87_00275"/>
<keyword evidence="4" id="KW-1185">Reference proteome</keyword>
<name>A0A3S9Z567_STRGD</name>
<accession>A0A3S9Z567</accession>
<dbReference type="OrthoDB" id="9758509at2"/>
<evidence type="ECO:0000313" key="2">
    <source>
        <dbReference type="EMBL" id="QCN90243.1"/>
    </source>
</evidence>
<evidence type="ECO:0000313" key="3">
    <source>
        <dbReference type="Proteomes" id="UP000271291"/>
    </source>
</evidence>
<dbReference type="Proteomes" id="UP000501753">
    <property type="component" value="Chromosome"/>
</dbReference>
<evidence type="ECO:0000313" key="1">
    <source>
        <dbReference type="EMBL" id="AZS82907.1"/>
    </source>
</evidence>
<sequence>MCVFETAERCGPCRTGPGIRRQRRAAPDQRRAASLLAREQHCTARAAFDADDRILALDAGVVGGMGSGYPFAPRVHGVAREGKHPEGSSGLR</sequence>
<dbReference type="AlphaFoldDB" id="A0A3S9Z567"/>
<protein>
    <submittedName>
        <fullName evidence="1">Uncharacterized protein</fullName>
    </submittedName>
</protein>
<gene>
    <name evidence="2" type="ORF">DDJ31_39085</name>
    <name evidence="1" type="ORF">ELQ87_00275</name>
</gene>
<organism evidence="1 3">
    <name type="scientific">Streptomyces griseoviridis</name>
    <dbReference type="NCBI Taxonomy" id="45398"/>
    <lineage>
        <taxon>Bacteria</taxon>
        <taxon>Bacillati</taxon>
        <taxon>Actinomycetota</taxon>
        <taxon>Actinomycetes</taxon>
        <taxon>Kitasatosporales</taxon>
        <taxon>Streptomycetaceae</taxon>
        <taxon>Streptomyces</taxon>
    </lineage>
</organism>
<dbReference type="EMBL" id="CP029078">
    <property type="protein sequence ID" value="QCN90243.1"/>
    <property type="molecule type" value="Genomic_DNA"/>
</dbReference>
<reference evidence="2 4" key="1">
    <citation type="submission" date="2018-04" db="EMBL/GenBank/DDBJ databases">
        <title>Complete genome sequences of Streptomyces griseoviridis K61 and characterization of antagonistic properties of biological control agents.</title>
        <authorList>
            <person name="Mariita R.M."/>
            <person name="Sello J.K."/>
        </authorList>
    </citation>
    <scope>NUCLEOTIDE SEQUENCE [LARGE SCALE GENOMIC DNA]</scope>
    <source>
        <strain evidence="2 4">K61</strain>
    </source>
</reference>
<dbReference type="Proteomes" id="UP000271291">
    <property type="component" value="Chromosome"/>
</dbReference>
<dbReference type="EMBL" id="CP034687">
    <property type="protein sequence ID" value="AZS82907.1"/>
    <property type="molecule type" value="Genomic_DNA"/>
</dbReference>
<evidence type="ECO:0000313" key="4">
    <source>
        <dbReference type="Proteomes" id="UP000501753"/>
    </source>
</evidence>
<reference evidence="1 3" key="2">
    <citation type="submission" date="2018-12" db="EMBL/GenBank/DDBJ databases">
        <title>Streptomyces griseoviridis F1-27 complete genome.</title>
        <authorList>
            <person name="Mariita R.M."/>
            <person name="Sello J.K."/>
        </authorList>
    </citation>
    <scope>NUCLEOTIDE SEQUENCE [LARGE SCALE GENOMIC DNA]</scope>
    <source>
        <strain evidence="1 3">F1-27</strain>
    </source>
</reference>
<proteinExistence type="predicted"/>